<evidence type="ECO:0008006" key="3">
    <source>
        <dbReference type="Google" id="ProtNLM"/>
    </source>
</evidence>
<organism evidence="2">
    <name type="scientific">Dyadobacter sp. 676</name>
    <dbReference type="NCBI Taxonomy" id="3088362"/>
    <lineage>
        <taxon>Bacteria</taxon>
        <taxon>Pseudomonadati</taxon>
        <taxon>Bacteroidota</taxon>
        <taxon>Cytophagia</taxon>
        <taxon>Cytophagales</taxon>
        <taxon>Spirosomataceae</taxon>
        <taxon>Dyadobacter</taxon>
    </lineage>
</organism>
<feature type="compositionally biased region" description="Low complexity" evidence="1">
    <location>
        <begin position="20"/>
        <end position="82"/>
    </location>
</feature>
<name>A0AAU8FKY2_9BACT</name>
<dbReference type="RefSeq" id="WP_353719505.1">
    <property type="nucleotide sequence ID" value="NZ_CP159289.1"/>
</dbReference>
<accession>A0AAU8FKY2</accession>
<gene>
    <name evidence="2" type="ORF">ABV298_28370</name>
</gene>
<evidence type="ECO:0000256" key="1">
    <source>
        <dbReference type="SAM" id="MobiDB-lite"/>
    </source>
</evidence>
<dbReference type="EMBL" id="CP159289">
    <property type="protein sequence ID" value="XCH24182.1"/>
    <property type="molecule type" value="Genomic_DNA"/>
</dbReference>
<reference evidence="2" key="1">
    <citation type="submission" date="2024-06" db="EMBL/GenBank/DDBJ databases">
        <title>Sequencing and assembly of the genome of Dyadobacter sp. strain 676, a symbiont of Cyamopsis tetragonoloba.</title>
        <authorList>
            <person name="Guro P."/>
            <person name="Sazanova A."/>
            <person name="Kuznetsova I."/>
            <person name="Belimov A."/>
            <person name="Safronova V."/>
        </authorList>
    </citation>
    <scope>NUCLEOTIDE SEQUENCE</scope>
    <source>
        <strain evidence="2">676</strain>
    </source>
</reference>
<sequence>MATTKSNTKEAPSKTKSTGASEKSASNKSTATKAATKSTTKPAAPKATGSRKTAAETTAAARAAGKKASTGSRSTETKSAGVKSDDKKSSKSTTAKSGGSKATAGKSGGAKKPTGNGQSNTSTRDHDTIRAWVEQRGGVPSIVKGTGKKKDGDGILRIDFPGYSGEDSLEEISWDEFFRKFDESKLEFLYQEKTADGKESRFNKFVSSN</sequence>
<feature type="region of interest" description="Disordered" evidence="1">
    <location>
        <begin position="1"/>
        <end position="154"/>
    </location>
</feature>
<proteinExistence type="predicted"/>
<feature type="compositionally biased region" description="Low complexity" evidence="1">
    <location>
        <begin position="91"/>
        <end position="105"/>
    </location>
</feature>
<protein>
    <recommendedName>
        <fullName evidence="3">1,4-alpha-glucan branching enzyme</fullName>
    </recommendedName>
</protein>
<dbReference type="AlphaFoldDB" id="A0AAU8FKY2"/>
<evidence type="ECO:0000313" key="2">
    <source>
        <dbReference type="EMBL" id="XCH24182.1"/>
    </source>
</evidence>